<gene>
    <name evidence="1" type="ORF">ALC53_06890</name>
</gene>
<keyword evidence="2" id="KW-1185">Reference proteome</keyword>
<accession>A0A195BEX2</accession>
<reference evidence="1 2" key="1">
    <citation type="submission" date="2015-09" db="EMBL/GenBank/DDBJ databases">
        <title>Atta colombica WGS genome.</title>
        <authorList>
            <person name="Nygaard S."/>
            <person name="Hu H."/>
            <person name="Boomsma J."/>
            <person name="Zhang G."/>
        </authorList>
    </citation>
    <scope>NUCLEOTIDE SEQUENCE [LARGE SCALE GENOMIC DNA]</scope>
    <source>
        <strain evidence="1">Treedump-2</strain>
        <tissue evidence="1">Whole body</tissue>
    </source>
</reference>
<dbReference type="EMBL" id="KQ976509">
    <property type="protein sequence ID" value="KYM82715.1"/>
    <property type="molecule type" value="Genomic_DNA"/>
</dbReference>
<protein>
    <submittedName>
        <fullName evidence="1">Uncharacterized protein</fullName>
    </submittedName>
</protein>
<name>A0A195BEX2_9HYME</name>
<sequence length="74" mass="8064">MQRVSSHVITSLAKSTPREIPSAGCLAATEIATRKTASYTRRDANVDFDRGGQICGPLISNPRPCDARRTLYTL</sequence>
<evidence type="ECO:0000313" key="1">
    <source>
        <dbReference type="EMBL" id="KYM82715.1"/>
    </source>
</evidence>
<organism evidence="1 2">
    <name type="scientific">Atta colombica</name>
    <dbReference type="NCBI Taxonomy" id="520822"/>
    <lineage>
        <taxon>Eukaryota</taxon>
        <taxon>Metazoa</taxon>
        <taxon>Ecdysozoa</taxon>
        <taxon>Arthropoda</taxon>
        <taxon>Hexapoda</taxon>
        <taxon>Insecta</taxon>
        <taxon>Pterygota</taxon>
        <taxon>Neoptera</taxon>
        <taxon>Endopterygota</taxon>
        <taxon>Hymenoptera</taxon>
        <taxon>Apocrita</taxon>
        <taxon>Aculeata</taxon>
        <taxon>Formicoidea</taxon>
        <taxon>Formicidae</taxon>
        <taxon>Myrmicinae</taxon>
        <taxon>Atta</taxon>
    </lineage>
</organism>
<evidence type="ECO:0000313" key="2">
    <source>
        <dbReference type="Proteomes" id="UP000078540"/>
    </source>
</evidence>
<dbReference type="Proteomes" id="UP000078540">
    <property type="component" value="Unassembled WGS sequence"/>
</dbReference>
<proteinExistence type="predicted"/>
<dbReference type="AlphaFoldDB" id="A0A195BEX2"/>